<dbReference type="OrthoDB" id="127902at2759"/>
<protein>
    <submittedName>
        <fullName evidence="1">Uncharacterized protein</fullName>
    </submittedName>
</protein>
<evidence type="ECO:0000313" key="2">
    <source>
        <dbReference type="Proteomes" id="UP000198211"/>
    </source>
</evidence>
<keyword evidence="2" id="KW-1185">Reference proteome</keyword>
<comment type="caution">
    <text evidence="1">The sequence shown here is derived from an EMBL/GenBank/DDBJ whole genome shotgun (WGS) entry which is preliminary data.</text>
</comment>
<dbReference type="AlphaFoldDB" id="A0A225WY01"/>
<dbReference type="EMBL" id="NBNE01000179">
    <property type="protein sequence ID" value="OWZ21889.1"/>
    <property type="molecule type" value="Genomic_DNA"/>
</dbReference>
<accession>A0A225WY01</accession>
<evidence type="ECO:0000313" key="1">
    <source>
        <dbReference type="EMBL" id="OWZ21889.1"/>
    </source>
</evidence>
<organism evidence="1 2">
    <name type="scientific">Phytophthora megakarya</name>
    <dbReference type="NCBI Taxonomy" id="4795"/>
    <lineage>
        <taxon>Eukaryota</taxon>
        <taxon>Sar</taxon>
        <taxon>Stramenopiles</taxon>
        <taxon>Oomycota</taxon>
        <taxon>Peronosporomycetes</taxon>
        <taxon>Peronosporales</taxon>
        <taxon>Peronosporaceae</taxon>
        <taxon>Phytophthora</taxon>
    </lineage>
</organism>
<sequence>MSWMVNLARSLRNYSDQYDYGATLIPHGALENLDEHAILKERMDWWGRFMYYSMMGSWDDSTRLPNETQSNWMALAHVFKSEWCRSVESKGERYYGMDMRDQETPRMFLCRLKKVAKNAGIRFEKTVSEREAHIRQFFCALSDNR</sequence>
<name>A0A225WY01_9STRA</name>
<dbReference type="Proteomes" id="UP000198211">
    <property type="component" value="Unassembled WGS sequence"/>
</dbReference>
<gene>
    <name evidence="1" type="ORF">PHMEG_0003494</name>
</gene>
<proteinExistence type="predicted"/>
<reference evidence="2" key="1">
    <citation type="submission" date="2017-03" db="EMBL/GenBank/DDBJ databases">
        <title>Phytopthora megakarya and P. palmivora, two closely related causual agents of cacao black pod achieved similar genome size and gene model numbers by different mechanisms.</title>
        <authorList>
            <person name="Ali S."/>
            <person name="Shao J."/>
            <person name="Larry D.J."/>
            <person name="Kronmiller B."/>
            <person name="Shen D."/>
            <person name="Strem M.D."/>
            <person name="Melnick R.L."/>
            <person name="Guiltinan M.J."/>
            <person name="Tyler B.M."/>
            <person name="Meinhardt L.W."/>
            <person name="Bailey B.A."/>
        </authorList>
    </citation>
    <scope>NUCLEOTIDE SEQUENCE [LARGE SCALE GENOMIC DNA]</scope>
    <source>
        <strain evidence="2">zdho120</strain>
    </source>
</reference>